<dbReference type="Gene3D" id="3.50.30.50">
    <property type="entry name" value="Putative cyclase"/>
    <property type="match status" value="1"/>
</dbReference>
<dbReference type="InterPro" id="IPR037175">
    <property type="entry name" value="KFase_sf"/>
</dbReference>
<dbReference type="GO" id="GO:0019441">
    <property type="term" value="P:L-tryptophan catabolic process to kynurenine"/>
    <property type="evidence" value="ECO:0007669"/>
    <property type="project" value="InterPro"/>
</dbReference>
<name>A0A9X1LL12_9FLAO</name>
<dbReference type="EMBL" id="JAJBZG010000005">
    <property type="protein sequence ID" value="MCB7482293.1"/>
    <property type="molecule type" value="Genomic_DNA"/>
</dbReference>
<dbReference type="SUPFAM" id="SSF102198">
    <property type="entry name" value="Putative cyclase"/>
    <property type="match status" value="1"/>
</dbReference>
<reference evidence="1" key="1">
    <citation type="submission" date="2021-10" db="EMBL/GenBank/DDBJ databases">
        <title>Gramella sp. ASW11-100T, isolated from marine sediment.</title>
        <authorList>
            <person name="Xia C."/>
        </authorList>
    </citation>
    <scope>NUCLEOTIDE SEQUENCE</scope>
    <source>
        <strain evidence="1">ASW11-100</strain>
    </source>
</reference>
<dbReference type="InterPro" id="IPR007325">
    <property type="entry name" value="KFase/CYL"/>
</dbReference>
<dbReference type="GO" id="GO:0004061">
    <property type="term" value="F:arylformamidase activity"/>
    <property type="evidence" value="ECO:0007669"/>
    <property type="project" value="InterPro"/>
</dbReference>
<protein>
    <submittedName>
        <fullName evidence="1">Cyclase family protein</fullName>
    </submittedName>
</protein>
<dbReference type="Pfam" id="PF04199">
    <property type="entry name" value="Cyclase"/>
    <property type="match status" value="1"/>
</dbReference>
<keyword evidence="2" id="KW-1185">Reference proteome</keyword>
<evidence type="ECO:0000313" key="1">
    <source>
        <dbReference type="EMBL" id="MCB7482293.1"/>
    </source>
</evidence>
<dbReference type="AlphaFoldDB" id="A0A9X1LL12"/>
<proteinExistence type="predicted"/>
<accession>A0A9X1LL12</accession>
<comment type="caution">
    <text evidence="1">The sequence shown here is derived from an EMBL/GenBank/DDBJ whole genome shotgun (WGS) entry which is preliminary data.</text>
</comment>
<dbReference type="RefSeq" id="WP_229341765.1">
    <property type="nucleotide sequence ID" value="NZ_JAJBZG010000005.1"/>
</dbReference>
<gene>
    <name evidence="1" type="ORF">LGQ90_13555</name>
</gene>
<organism evidence="1 2">
    <name type="scientific">Christiangramia sediminis</name>
    <dbReference type="NCBI Taxonomy" id="2881336"/>
    <lineage>
        <taxon>Bacteria</taxon>
        <taxon>Pseudomonadati</taxon>
        <taxon>Bacteroidota</taxon>
        <taxon>Flavobacteriia</taxon>
        <taxon>Flavobacteriales</taxon>
        <taxon>Flavobacteriaceae</taxon>
        <taxon>Christiangramia</taxon>
    </lineage>
</organism>
<dbReference type="Proteomes" id="UP001139414">
    <property type="component" value="Unassembled WGS sequence"/>
</dbReference>
<evidence type="ECO:0000313" key="2">
    <source>
        <dbReference type="Proteomes" id="UP001139414"/>
    </source>
</evidence>
<sequence>MLASISHNGNSYNIDFSKPLDISISLRGDNKNPMAWYLKHPEIEPVIDGDFIGKVSKGSSVNFNNIWFNPHAHATHTECVGHISSELHTIQQHLKTFFFKARLISVEPQKKGNDLVFTKAQIAEKIKNIDSEALVLRTLPNYIGKISKNHSHTNWPFIEEDAMILIREAGIKHFLTDQPSVDKEKDEGKLLAHKAFWDYPKNTRFDATITELIYVPNKIEDGEYFLNLQPASFENDAAPCKPVLYKILES</sequence>